<evidence type="ECO:0000313" key="3">
    <source>
        <dbReference type="Proteomes" id="UP000000561"/>
    </source>
</evidence>
<dbReference type="FunCoup" id="A0A0D1DS05">
    <property type="interactions" value="189"/>
</dbReference>
<dbReference type="OrthoDB" id="10252587at2759"/>
<dbReference type="RefSeq" id="XP_011391246.1">
    <property type="nucleotide sequence ID" value="XM_011392944.1"/>
</dbReference>
<dbReference type="InterPro" id="IPR036224">
    <property type="entry name" value="GINS_bundle-like_dom_sf"/>
</dbReference>
<dbReference type="SUPFAM" id="SSF158573">
    <property type="entry name" value="GINS helical bundle-like"/>
    <property type="match status" value="1"/>
</dbReference>
<reference evidence="2 3" key="1">
    <citation type="journal article" date="2006" name="Nature">
        <title>Insights from the genome of the biotrophic fungal plant pathogen Ustilago maydis.</title>
        <authorList>
            <person name="Kamper J."/>
            <person name="Kahmann R."/>
            <person name="Bolker M."/>
            <person name="Ma L.J."/>
            <person name="Brefort T."/>
            <person name="Saville B.J."/>
            <person name="Banuett F."/>
            <person name="Kronstad J.W."/>
            <person name="Gold S.E."/>
            <person name="Muller O."/>
            <person name="Perlin M.H."/>
            <person name="Wosten H.A."/>
            <person name="de Vries R."/>
            <person name="Ruiz-Herrera J."/>
            <person name="Reynaga-Pena C.G."/>
            <person name="Snetselaar K."/>
            <person name="McCann M."/>
            <person name="Perez-Martin J."/>
            <person name="Feldbrugge M."/>
            <person name="Basse C.W."/>
            <person name="Steinberg G."/>
            <person name="Ibeas J.I."/>
            <person name="Holloman W."/>
            <person name="Guzman P."/>
            <person name="Farman M."/>
            <person name="Stajich J.E."/>
            <person name="Sentandreu R."/>
            <person name="Gonzalez-Prieto J.M."/>
            <person name="Kennell J.C."/>
            <person name="Molina L."/>
            <person name="Schirawski J."/>
            <person name="Mendoza-Mendoza A."/>
            <person name="Greilinger D."/>
            <person name="Munch K."/>
            <person name="Rossel N."/>
            <person name="Scherer M."/>
            <person name="Vranes M."/>
            <person name="Ladendorf O."/>
            <person name="Vincon V."/>
            <person name="Fuchs U."/>
            <person name="Sandrock B."/>
            <person name="Meng S."/>
            <person name="Ho E.C."/>
            <person name="Cahill M.J."/>
            <person name="Boyce K.J."/>
            <person name="Klose J."/>
            <person name="Klosterman S.J."/>
            <person name="Deelstra H.J."/>
            <person name="Ortiz-Castellanos L."/>
            <person name="Li W."/>
            <person name="Sanchez-Alonso P."/>
            <person name="Schreier P.H."/>
            <person name="Hauser-Hahn I."/>
            <person name="Vaupel M."/>
            <person name="Koopmann E."/>
            <person name="Friedrich G."/>
            <person name="Voss H."/>
            <person name="Schluter T."/>
            <person name="Margolis J."/>
            <person name="Platt D."/>
            <person name="Swimmer C."/>
            <person name="Gnirke A."/>
            <person name="Chen F."/>
            <person name="Vysotskaia V."/>
            <person name="Mannhaupt G."/>
            <person name="Guldener U."/>
            <person name="Munsterkotter M."/>
            <person name="Haase D."/>
            <person name="Oesterheld M."/>
            <person name="Mewes H.W."/>
            <person name="Mauceli E.W."/>
            <person name="DeCaprio D."/>
            <person name="Wade C.M."/>
            <person name="Butler J."/>
            <person name="Young S."/>
            <person name="Jaffe D.B."/>
            <person name="Calvo S."/>
            <person name="Nusbaum C."/>
            <person name="Galagan J."/>
            <person name="Birren B.W."/>
        </authorList>
    </citation>
    <scope>NUCLEOTIDE SEQUENCE [LARGE SCALE GENOMIC DNA]</scope>
    <source>
        <strain evidence="3">DSM 14603 / FGSC 9021 / UM521</strain>
    </source>
</reference>
<dbReference type="PANTHER" id="PTHR12914:SF2">
    <property type="entry name" value="DNA REPLICATION COMPLEX GINS PROTEIN PSF1"/>
    <property type="match status" value="1"/>
</dbReference>
<dbReference type="VEuPathDB" id="FungiDB:UMAG_04927"/>
<dbReference type="GO" id="GO:0000811">
    <property type="term" value="C:GINS complex"/>
    <property type="evidence" value="ECO:0000318"/>
    <property type="project" value="GO_Central"/>
</dbReference>
<dbReference type="CDD" id="cd11710">
    <property type="entry name" value="GINS_A_psf1"/>
    <property type="match status" value="1"/>
</dbReference>
<proteinExistence type="inferred from homology"/>
<dbReference type="STRING" id="237631.A0A0D1DS05"/>
<dbReference type="GeneID" id="23564957"/>
<protein>
    <recommendedName>
        <fullName evidence="1">DNA replication complex GINS protein PSF1</fullName>
    </recommendedName>
</protein>
<comment type="subunit">
    <text evidence="1">Component of the GINS complex.</text>
</comment>
<dbReference type="OMA" id="CLMAYHN"/>
<dbReference type="InterPro" id="IPR005339">
    <property type="entry name" value="GINS_Psf1"/>
</dbReference>
<comment type="subcellular location">
    <subcellularLocation>
        <location evidence="1">Nucleus</location>
    </subcellularLocation>
</comment>
<keyword evidence="1" id="KW-0235">DNA replication</keyword>
<dbReference type="AlphaFoldDB" id="A0A0D1DS05"/>
<dbReference type="GO" id="GO:1902983">
    <property type="term" value="P:DNA strand elongation involved in mitotic DNA replication"/>
    <property type="evidence" value="ECO:0000318"/>
    <property type="project" value="GO_Central"/>
</dbReference>
<dbReference type="Gene3D" id="1.20.58.1030">
    <property type="match status" value="1"/>
</dbReference>
<dbReference type="eggNOG" id="KOG3303">
    <property type="taxonomic scope" value="Eukaryota"/>
</dbReference>
<dbReference type="Proteomes" id="UP000000561">
    <property type="component" value="Chromosome 15"/>
</dbReference>
<name>A0A0D1DS05_MYCMD</name>
<dbReference type="KEGG" id="uma:UMAG_04927"/>
<dbReference type="InParanoid" id="A0A0D1DS05"/>
<sequence>MFGDQAFKLATEAKACLNLDSVKPYNDELIRALILETKQLHAHLTTLLSTLEDSAQHTAVEVAGLQSQLLMLHLIISYNKRSLLIYHNVRLDLVMSHLSRHSFSLRILFSHHPALRTALSAIEHDHLRRYSDLIHRTKLSYLNLSPSLKLDIADTQVFEPLPTDPLVTVKVNRDLNDIWLTSSQSAPTSMRKDQTLTINRADVRPLIARGWLTVLDDPR</sequence>
<evidence type="ECO:0000256" key="1">
    <source>
        <dbReference type="RuleBase" id="RU368085"/>
    </source>
</evidence>
<dbReference type="EMBL" id="CM003154">
    <property type="protein sequence ID" value="KIS67054.1"/>
    <property type="molecule type" value="Genomic_DNA"/>
</dbReference>
<comment type="function">
    <text evidence="1">Required for correct functioning of the GINS complex, a complex that plays an essential role in the initiation of DNA replication, and progression of DNA replication forks. GINS complex seems to bind preferentially to single-stranded DNA.</text>
</comment>
<dbReference type="PANTHER" id="PTHR12914">
    <property type="entry name" value="PARTNER OF SLD5"/>
    <property type="match status" value="1"/>
</dbReference>
<organism evidence="2 3">
    <name type="scientific">Mycosarcoma maydis</name>
    <name type="common">Corn smut fungus</name>
    <name type="synonym">Ustilago maydis</name>
    <dbReference type="NCBI Taxonomy" id="5270"/>
    <lineage>
        <taxon>Eukaryota</taxon>
        <taxon>Fungi</taxon>
        <taxon>Dikarya</taxon>
        <taxon>Basidiomycota</taxon>
        <taxon>Ustilaginomycotina</taxon>
        <taxon>Ustilaginomycetes</taxon>
        <taxon>Ustilaginales</taxon>
        <taxon>Ustilaginaceae</taxon>
        <taxon>Mycosarcoma</taxon>
    </lineage>
</organism>
<comment type="similarity">
    <text evidence="1">Belongs to the GINS1/PSF1 family.</text>
</comment>
<accession>A0A0D1DS05</accession>
<evidence type="ECO:0000313" key="2">
    <source>
        <dbReference type="EMBL" id="KIS67054.1"/>
    </source>
</evidence>
<keyword evidence="3" id="KW-1185">Reference proteome</keyword>
<gene>
    <name evidence="2" type="ORF">UMAG_04927</name>
</gene>
<keyword evidence="1" id="KW-0539">Nucleus</keyword>